<dbReference type="RefSeq" id="WP_213671729.1">
    <property type="nucleotide sequence ID" value="NZ_JAHCDA010000004.1"/>
</dbReference>
<dbReference type="EMBL" id="JAHCDA010000004">
    <property type="protein sequence ID" value="MBS7813026.1"/>
    <property type="molecule type" value="Genomic_DNA"/>
</dbReference>
<dbReference type="PANTHER" id="PTHR46623">
    <property type="entry name" value="CARBOXYMETHYLENEBUTENOLIDASE-RELATED"/>
    <property type="match status" value="1"/>
</dbReference>
<dbReference type="InterPro" id="IPR051049">
    <property type="entry name" value="Dienelactone_hydrolase-like"/>
</dbReference>
<keyword evidence="2" id="KW-0378">Hydrolase</keyword>
<name>A0ABS5QI50_9PROT</name>
<dbReference type="PANTHER" id="PTHR46623:SF6">
    <property type="entry name" value="ALPHA_BETA-HYDROLASES SUPERFAMILY PROTEIN"/>
    <property type="match status" value="1"/>
</dbReference>
<comment type="caution">
    <text evidence="2">The sequence shown here is derived from an EMBL/GenBank/DDBJ whole genome shotgun (WGS) entry which is preliminary data.</text>
</comment>
<dbReference type="Gene3D" id="3.40.50.1820">
    <property type="entry name" value="alpha/beta hydrolase"/>
    <property type="match status" value="1"/>
</dbReference>
<reference evidence="2 3" key="1">
    <citation type="submission" date="2021-05" db="EMBL/GenBank/DDBJ databases">
        <title>Roseococcus sp. XZZS9, whole genome shotgun sequencing project.</title>
        <authorList>
            <person name="Zhao G."/>
            <person name="Shen L."/>
        </authorList>
    </citation>
    <scope>NUCLEOTIDE SEQUENCE [LARGE SCALE GENOMIC DNA]</scope>
    <source>
        <strain evidence="2 3">XZZS9</strain>
    </source>
</reference>
<accession>A0ABS5QI50</accession>
<sequence>MAQIQIPAADGSGSFDCLVVEPKAPQDGAAPAARGVVVLLQEIFGVNSAMHALSEWVADMGFIALTPDLFWRQQRNVVLEPDQGQDQWEQAFKFMNGMDQEKAVADIAATIAHGRAIAGANGKVGTMGFCLGGRLAFKAATGTDADCNVSYYGVGLDGLVAEKPAFRGPLLMHIAEKDKFVPAEAQAKILEGVKANPKVRAHVYPGVDHAFARMGGHSWDGRAATIANGRTAEFLVKYVG</sequence>
<evidence type="ECO:0000313" key="3">
    <source>
        <dbReference type="Proteomes" id="UP000766336"/>
    </source>
</evidence>
<organism evidence="2 3">
    <name type="scientific">Roseococcus pinisoli</name>
    <dbReference type="NCBI Taxonomy" id="2835040"/>
    <lineage>
        <taxon>Bacteria</taxon>
        <taxon>Pseudomonadati</taxon>
        <taxon>Pseudomonadota</taxon>
        <taxon>Alphaproteobacteria</taxon>
        <taxon>Acetobacterales</taxon>
        <taxon>Roseomonadaceae</taxon>
        <taxon>Roseococcus</taxon>
    </lineage>
</organism>
<keyword evidence="3" id="KW-1185">Reference proteome</keyword>
<proteinExistence type="predicted"/>
<evidence type="ECO:0000313" key="2">
    <source>
        <dbReference type="EMBL" id="MBS7813026.1"/>
    </source>
</evidence>
<dbReference type="Proteomes" id="UP000766336">
    <property type="component" value="Unassembled WGS sequence"/>
</dbReference>
<dbReference type="InterPro" id="IPR002925">
    <property type="entry name" value="Dienelactn_hydro"/>
</dbReference>
<gene>
    <name evidence="2" type="ORF">KHU32_18920</name>
</gene>
<dbReference type="Pfam" id="PF01738">
    <property type="entry name" value="DLH"/>
    <property type="match status" value="1"/>
</dbReference>
<feature type="domain" description="Dienelactone hydrolase" evidence="1">
    <location>
        <begin position="34"/>
        <end position="238"/>
    </location>
</feature>
<dbReference type="SUPFAM" id="SSF53474">
    <property type="entry name" value="alpha/beta-Hydrolases"/>
    <property type="match status" value="1"/>
</dbReference>
<dbReference type="InterPro" id="IPR029058">
    <property type="entry name" value="AB_hydrolase_fold"/>
</dbReference>
<protein>
    <submittedName>
        <fullName evidence="2">Dienelactone hydrolase family protein</fullName>
    </submittedName>
</protein>
<evidence type="ECO:0000259" key="1">
    <source>
        <dbReference type="Pfam" id="PF01738"/>
    </source>
</evidence>
<dbReference type="GO" id="GO:0016787">
    <property type="term" value="F:hydrolase activity"/>
    <property type="evidence" value="ECO:0007669"/>
    <property type="project" value="UniProtKB-KW"/>
</dbReference>